<dbReference type="OrthoDB" id="1692260at2759"/>
<gene>
    <name evidence="1" type="ORF">CDL12_24620</name>
</gene>
<dbReference type="AlphaFoldDB" id="A0A2G9GCZ0"/>
<dbReference type="Proteomes" id="UP000231279">
    <property type="component" value="Unassembled WGS sequence"/>
</dbReference>
<name>A0A2G9GCZ0_9LAMI</name>
<proteinExistence type="predicted"/>
<evidence type="ECO:0000313" key="1">
    <source>
        <dbReference type="EMBL" id="PIN02860.1"/>
    </source>
</evidence>
<organism evidence="1 2">
    <name type="scientific">Handroanthus impetiginosus</name>
    <dbReference type="NCBI Taxonomy" id="429701"/>
    <lineage>
        <taxon>Eukaryota</taxon>
        <taxon>Viridiplantae</taxon>
        <taxon>Streptophyta</taxon>
        <taxon>Embryophyta</taxon>
        <taxon>Tracheophyta</taxon>
        <taxon>Spermatophyta</taxon>
        <taxon>Magnoliopsida</taxon>
        <taxon>eudicotyledons</taxon>
        <taxon>Gunneridae</taxon>
        <taxon>Pentapetalae</taxon>
        <taxon>asterids</taxon>
        <taxon>lamiids</taxon>
        <taxon>Lamiales</taxon>
        <taxon>Bignoniaceae</taxon>
        <taxon>Crescentiina</taxon>
        <taxon>Tabebuia alliance</taxon>
        <taxon>Handroanthus</taxon>
    </lineage>
</organism>
<protein>
    <submittedName>
        <fullName evidence="1">Uncharacterized protein</fullName>
    </submittedName>
</protein>
<evidence type="ECO:0000313" key="2">
    <source>
        <dbReference type="Proteomes" id="UP000231279"/>
    </source>
</evidence>
<comment type="caution">
    <text evidence="1">The sequence shown here is derived from an EMBL/GenBank/DDBJ whole genome shotgun (WGS) entry which is preliminary data.</text>
</comment>
<keyword evidence="2" id="KW-1185">Reference proteome</keyword>
<reference evidence="2" key="1">
    <citation type="journal article" date="2018" name="Gigascience">
        <title>Genome assembly of the Pink Ipe (Handroanthus impetiginosus, Bignoniaceae), a highly valued, ecologically keystone Neotropical timber forest tree.</title>
        <authorList>
            <person name="Silva-Junior O.B."/>
            <person name="Grattapaglia D."/>
            <person name="Novaes E."/>
            <person name="Collevatti R.G."/>
        </authorList>
    </citation>
    <scope>NUCLEOTIDE SEQUENCE [LARGE SCALE GENOMIC DNA]</scope>
    <source>
        <strain evidence="2">cv. UFG-1</strain>
    </source>
</reference>
<accession>A0A2G9GCZ0</accession>
<sequence length="54" mass="6010">MAKANVNTISGSTKLIEGSERANVLLPKGTRFVIDDTLFSSKFQRNLLSFKDIH</sequence>
<dbReference type="EMBL" id="NKXS01005739">
    <property type="protein sequence ID" value="PIN02860.1"/>
    <property type="molecule type" value="Genomic_DNA"/>
</dbReference>